<evidence type="ECO:0000313" key="2">
    <source>
        <dbReference type="EMBL" id="GGZ89183.1"/>
    </source>
</evidence>
<gene>
    <name evidence="2" type="ORF">GCM10007028_29250</name>
</gene>
<keyword evidence="1" id="KW-0472">Membrane</keyword>
<feature type="transmembrane region" description="Helical" evidence="1">
    <location>
        <begin position="272"/>
        <end position="289"/>
    </location>
</feature>
<evidence type="ECO:0000313" key="3">
    <source>
        <dbReference type="Proteomes" id="UP000636004"/>
    </source>
</evidence>
<dbReference type="InterPro" id="IPR045625">
    <property type="entry name" value="DUF6427"/>
</dbReference>
<evidence type="ECO:0000256" key="1">
    <source>
        <dbReference type="SAM" id="Phobius"/>
    </source>
</evidence>
<accession>A0A918VDA4</accession>
<organism evidence="2 3">
    <name type="scientific">Algibacter mikhailovii</name>
    <dbReference type="NCBI Taxonomy" id="425498"/>
    <lineage>
        <taxon>Bacteria</taxon>
        <taxon>Pseudomonadati</taxon>
        <taxon>Bacteroidota</taxon>
        <taxon>Flavobacteriia</taxon>
        <taxon>Flavobacteriales</taxon>
        <taxon>Flavobacteriaceae</taxon>
        <taxon>Algibacter</taxon>
    </lineage>
</organism>
<keyword evidence="3" id="KW-1185">Reference proteome</keyword>
<feature type="transmembrane region" description="Helical" evidence="1">
    <location>
        <begin position="247"/>
        <end position="266"/>
    </location>
</feature>
<feature type="transmembrane region" description="Helical" evidence="1">
    <location>
        <begin position="134"/>
        <end position="161"/>
    </location>
</feature>
<protein>
    <recommendedName>
        <fullName evidence="4">Beta-carotene 15,15'-monooxygenase</fullName>
    </recommendedName>
</protein>
<evidence type="ECO:0008006" key="4">
    <source>
        <dbReference type="Google" id="ProtNLM"/>
    </source>
</evidence>
<keyword evidence="1" id="KW-1133">Transmembrane helix</keyword>
<feature type="transmembrane region" description="Helical" evidence="1">
    <location>
        <begin position="53"/>
        <end position="72"/>
    </location>
</feature>
<proteinExistence type="predicted"/>
<comment type="caution">
    <text evidence="2">The sequence shown here is derived from an EMBL/GenBank/DDBJ whole genome shotgun (WGS) entry which is preliminary data.</text>
</comment>
<feature type="transmembrane region" description="Helical" evidence="1">
    <location>
        <begin position="214"/>
        <end position="235"/>
    </location>
</feature>
<feature type="transmembrane region" description="Helical" evidence="1">
    <location>
        <begin position="21"/>
        <end position="41"/>
    </location>
</feature>
<feature type="transmembrane region" description="Helical" evidence="1">
    <location>
        <begin position="173"/>
        <end position="194"/>
    </location>
</feature>
<feature type="transmembrane region" description="Helical" evidence="1">
    <location>
        <begin position="84"/>
        <end position="114"/>
    </location>
</feature>
<sequence length="315" mass="36331">MAKIQKQLMITSFFNKSKPTNFIIVFVVTLLAFVLARKSLFVEGLSFEVLMKQLVLVFVALVSILLLNFIASKNSLTNKSNYEVLLFSLFLLYITETTNNANILVSNFFVLLGLRRIISLHSQKDIKKKLFDAAFWIGVASLFYFWSILFFILIIVTLMLYPDKNLRHWIVPFLGILTVFVISCAVSLVVYNNYFEIFNYPPGVSYDFSNYNALRYLVAITVLLSFGIWSSFFYLQNIRKQKKRYRVSFKSVIVAALIGFIILVLAPDKDGGEFIFLFAPLSIIIANYIEIIQDKWFKELFLSVLVVLPFILLLL</sequence>
<reference evidence="2" key="1">
    <citation type="journal article" date="2014" name="Int. J. Syst. Evol. Microbiol.">
        <title>Complete genome sequence of Corynebacterium casei LMG S-19264T (=DSM 44701T), isolated from a smear-ripened cheese.</title>
        <authorList>
            <consortium name="US DOE Joint Genome Institute (JGI-PGF)"/>
            <person name="Walter F."/>
            <person name="Albersmeier A."/>
            <person name="Kalinowski J."/>
            <person name="Ruckert C."/>
        </authorList>
    </citation>
    <scope>NUCLEOTIDE SEQUENCE</scope>
    <source>
        <strain evidence="2">KCTC 12710</strain>
    </source>
</reference>
<dbReference type="EMBL" id="BMWZ01000007">
    <property type="protein sequence ID" value="GGZ89183.1"/>
    <property type="molecule type" value="Genomic_DNA"/>
</dbReference>
<dbReference type="Pfam" id="PF19992">
    <property type="entry name" value="DUF6427"/>
    <property type="match status" value="1"/>
</dbReference>
<dbReference type="Proteomes" id="UP000636004">
    <property type="component" value="Unassembled WGS sequence"/>
</dbReference>
<feature type="transmembrane region" description="Helical" evidence="1">
    <location>
        <begin position="296"/>
        <end position="314"/>
    </location>
</feature>
<keyword evidence="1" id="KW-0812">Transmembrane</keyword>
<dbReference type="AlphaFoldDB" id="A0A918VDA4"/>
<reference evidence="2" key="2">
    <citation type="submission" date="2020-09" db="EMBL/GenBank/DDBJ databases">
        <authorList>
            <person name="Sun Q."/>
            <person name="Kim S."/>
        </authorList>
    </citation>
    <scope>NUCLEOTIDE SEQUENCE</scope>
    <source>
        <strain evidence="2">KCTC 12710</strain>
    </source>
</reference>
<name>A0A918VDA4_9FLAO</name>